<protein>
    <submittedName>
        <fullName evidence="3">Prohibitin</fullName>
    </submittedName>
</protein>
<keyword evidence="2" id="KW-1185">Reference proteome</keyword>
<accession>A0A915AJT8</accession>
<dbReference type="WBParaSite" id="PgR008_g134_t04">
    <property type="protein sequence ID" value="PgR008_g134_t04"/>
    <property type="gene ID" value="PgR008_g134"/>
</dbReference>
<name>A0A915AJT8_PARUN</name>
<feature type="signal peptide" evidence="1">
    <location>
        <begin position="1"/>
        <end position="19"/>
    </location>
</feature>
<evidence type="ECO:0000256" key="1">
    <source>
        <dbReference type="SAM" id="SignalP"/>
    </source>
</evidence>
<dbReference type="Proteomes" id="UP000887569">
    <property type="component" value="Unplaced"/>
</dbReference>
<dbReference type="AlphaFoldDB" id="A0A915AJT8"/>
<evidence type="ECO:0000313" key="2">
    <source>
        <dbReference type="Proteomes" id="UP000887569"/>
    </source>
</evidence>
<evidence type="ECO:0000313" key="3">
    <source>
        <dbReference type="WBParaSite" id="PgR008_g134_t04"/>
    </source>
</evidence>
<keyword evidence="1" id="KW-0732">Signal</keyword>
<reference evidence="3" key="1">
    <citation type="submission" date="2022-11" db="UniProtKB">
        <authorList>
            <consortium name="WormBaseParasite"/>
        </authorList>
    </citation>
    <scope>IDENTIFICATION</scope>
</reference>
<feature type="chain" id="PRO_5036827432" evidence="1">
    <location>
        <begin position="20"/>
        <end position="64"/>
    </location>
</feature>
<organism evidence="2 3">
    <name type="scientific">Parascaris univalens</name>
    <name type="common">Nematode worm</name>
    <dbReference type="NCBI Taxonomy" id="6257"/>
    <lineage>
        <taxon>Eukaryota</taxon>
        <taxon>Metazoa</taxon>
        <taxon>Ecdysozoa</taxon>
        <taxon>Nematoda</taxon>
        <taxon>Chromadorea</taxon>
        <taxon>Rhabditida</taxon>
        <taxon>Spirurina</taxon>
        <taxon>Ascaridomorpha</taxon>
        <taxon>Ascaridoidea</taxon>
        <taxon>Ascarididae</taxon>
        <taxon>Parascaris</taxon>
    </lineage>
</organism>
<sequence length="64" mass="7457">MKFIIWLYLALTIVVNKSALNHFNNLHIGKSSASVTYHEFFMVLKTSFIYVWDLDLSTSLFCSH</sequence>
<proteinExistence type="predicted"/>